<dbReference type="GO" id="GO:0044547">
    <property type="term" value="F:DNA topoisomerase binding"/>
    <property type="evidence" value="ECO:0007669"/>
    <property type="project" value="TreeGrafter"/>
</dbReference>
<dbReference type="GO" id="GO:0000014">
    <property type="term" value="F:single-stranded DNA endodeoxyribonuclease activity"/>
    <property type="evidence" value="ECO:0007669"/>
    <property type="project" value="TreeGrafter"/>
</dbReference>
<dbReference type="InterPro" id="IPR001888">
    <property type="entry name" value="Transposase_1"/>
</dbReference>
<dbReference type="GO" id="GO:0000793">
    <property type="term" value="C:condensed chromosome"/>
    <property type="evidence" value="ECO:0007669"/>
    <property type="project" value="TreeGrafter"/>
</dbReference>
<gene>
    <name evidence="1" type="ORF">PARMNEM_LOCUS15307</name>
</gene>
<dbReference type="Pfam" id="PF01359">
    <property type="entry name" value="Transposase_1"/>
    <property type="match status" value="1"/>
</dbReference>
<reference evidence="1 2" key="1">
    <citation type="submission" date="2023-11" db="EMBL/GenBank/DDBJ databases">
        <authorList>
            <person name="Hedman E."/>
            <person name="Englund M."/>
            <person name="Stromberg M."/>
            <person name="Nyberg Akerstrom W."/>
            <person name="Nylinder S."/>
            <person name="Jareborg N."/>
            <person name="Kallberg Y."/>
            <person name="Kronander E."/>
        </authorList>
    </citation>
    <scope>NUCLEOTIDE SEQUENCE [LARGE SCALE GENOMIC DNA]</scope>
</reference>
<dbReference type="GO" id="GO:0046975">
    <property type="term" value="F:histone H3K36 methyltransferase activity"/>
    <property type="evidence" value="ECO:0007669"/>
    <property type="project" value="TreeGrafter"/>
</dbReference>
<evidence type="ECO:0008006" key="3">
    <source>
        <dbReference type="Google" id="ProtNLM"/>
    </source>
</evidence>
<evidence type="ECO:0000313" key="1">
    <source>
        <dbReference type="EMBL" id="CAK1595888.1"/>
    </source>
</evidence>
<dbReference type="GO" id="GO:0015074">
    <property type="term" value="P:DNA integration"/>
    <property type="evidence" value="ECO:0007669"/>
    <property type="project" value="TreeGrafter"/>
</dbReference>
<dbReference type="GO" id="GO:0000729">
    <property type="term" value="P:DNA double-strand break processing"/>
    <property type="evidence" value="ECO:0007669"/>
    <property type="project" value="TreeGrafter"/>
</dbReference>
<dbReference type="GO" id="GO:0044774">
    <property type="term" value="P:mitotic DNA integrity checkpoint signaling"/>
    <property type="evidence" value="ECO:0007669"/>
    <property type="project" value="TreeGrafter"/>
</dbReference>
<protein>
    <recommendedName>
        <fullName evidence="3">Mariner Mos1 transposase</fullName>
    </recommendedName>
</protein>
<proteinExistence type="predicted"/>
<comment type="caution">
    <text evidence="1">The sequence shown here is derived from an EMBL/GenBank/DDBJ whole genome shotgun (WGS) entry which is preliminary data.</text>
</comment>
<accession>A0AAV1LKC0</accession>
<dbReference type="GO" id="GO:0003690">
    <property type="term" value="F:double-stranded DNA binding"/>
    <property type="evidence" value="ECO:0007669"/>
    <property type="project" value="TreeGrafter"/>
</dbReference>
<dbReference type="GO" id="GO:0005634">
    <property type="term" value="C:nucleus"/>
    <property type="evidence" value="ECO:0007669"/>
    <property type="project" value="TreeGrafter"/>
</dbReference>
<organism evidence="1 2">
    <name type="scientific">Parnassius mnemosyne</name>
    <name type="common">clouded apollo</name>
    <dbReference type="NCBI Taxonomy" id="213953"/>
    <lineage>
        <taxon>Eukaryota</taxon>
        <taxon>Metazoa</taxon>
        <taxon>Ecdysozoa</taxon>
        <taxon>Arthropoda</taxon>
        <taxon>Hexapoda</taxon>
        <taxon>Insecta</taxon>
        <taxon>Pterygota</taxon>
        <taxon>Neoptera</taxon>
        <taxon>Endopterygota</taxon>
        <taxon>Lepidoptera</taxon>
        <taxon>Glossata</taxon>
        <taxon>Ditrysia</taxon>
        <taxon>Papilionoidea</taxon>
        <taxon>Papilionidae</taxon>
        <taxon>Parnassiinae</taxon>
        <taxon>Parnassini</taxon>
        <taxon>Parnassius</taxon>
        <taxon>Driopa</taxon>
    </lineage>
</organism>
<dbReference type="Gene3D" id="3.30.420.10">
    <property type="entry name" value="Ribonuclease H-like superfamily/Ribonuclease H"/>
    <property type="match status" value="1"/>
</dbReference>
<dbReference type="Proteomes" id="UP001314205">
    <property type="component" value="Unassembled WGS sequence"/>
</dbReference>
<sequence>MLCVWWDWKGIVYYELLPSGKTIDSDLYCQQLMRLKQEIEKKIRLESINRKGVVFHHDNARPHTSLATQQKLRELDGEVLMHPPYSPELAPSDFHLFRYLPNYLGSARLTSREDCQNYLSHFFDQKSQGFYSIGIMSPPTRWQQVIEQKGTYML</sequence>
<dbReference type="GO" id="GO:0035861">
    <property type="term" value="C:site of double-strand break"/>
    <property type="evidence" value="ECO:0007669"/>
    <property type="project" value="TreeGrafter"/>
</dbReference>
<dbReference type="InterPro" id="IPR052709">
    <property type="entry name" value="Transposase-MT_Hybrid"/>
</dbReference>
<keyword evidence="2" id="KW-1185">Reference proteome</keyword>
<dbReference type="GO" id="GO:0031297">
    <property type="term" value="P:replication fork processing"/>
    <property type="evidence" value="ECO:0007669"/>
    <property type="project" value="TreeGrafter"/>
</dbReference>
<evidence type="ECO:0000313" key="2">
    <source>
        <dbReference type="Proteomes" id="UP001314205"/>
    </source>
</evidence>
<dbReference type="InterPro" id="IPR036397">
    <property type="entry name" value="RNaseH_sf"/>
</dbReference>
<name>A0AAV1LKC0_9NEOP</name>
<dbReference type="GO" id="GO:0003697">
    <property type="term" value="F:single-stranded DNA binding"/>
    <property type="evidence" value="ECO:0007669"/>
    <property type="project" value="TreeGrafter"/>
</dbReference>
<dbReference type="PANTHER" id="PTHR46060:SF2">
    <property type="entry name" value="HISTONE-LYSINE N-METHYLTRANSFERASE SETMAR"/>
    <property type="match status" value="1"/>
</dbReference>
<dbReference type="EMBL" id="CAVLGL010000093">
    <property type="protein sequence ID" value="CAK1595888.1"/>
    <property type="molecule type" value="Genomic_DNA"/>
</dbReference>
<dbReference type="GO" id="GO:0042800">
    <property type="term" value="F:histone H3K4 methyltransferase activity"/>
    <property type="evidence" value="ECO:0007669"/>
    <property type="project" value="TreeGrafter"/>
</dbReference>
<dbReference type="PANTHER" id="PTHR46060">
    <property type="entry name" value="MARINER MOS1 TRANSPOSASE-LIKE PROTEIN"/>
    <property type="match status" value="1"/>
</dbReference>
<dbReference type="GO" id="GO:0006303">
    <property type="term" value="P:double-strand break repair via nonhomologous end joining"/>
    <property type="evidence" value="ECO:0007669"/>
    <property type="project" value="TreeGrafter"/>
</dbReference>
<dbReference type="AlphaFoldDB" id="A0AAV1LKC0"/>